<dbReference type="OrthoDB" id="10502981at2759"/>
<sequence>MPTVEKPSTSFGYHSDPNLSRIKPVPPMEVS</sequence>
<dbReference type="Proteomes" id="UP000270094">
    <property type="component" value="Unassembled WGS sequence"/>
</dbReference>
<dbReference type="AlphaFoldDB" id="A0A3P7JWJ5"/>
<reference evidence="2 3" key="1">
    <citation type="submission" date="2018-11" db="EMBL/GenBank/DDBJ databases">
        <authorList>
            <consortium name="Pathogen Informatics"/>
        </authorList>
    </citation>
    <scope>NUCLEOTIDE SEQUENCE [LARGE SCALE GENOMIC DNA]</scope>
</reference>
<protein>
    <submittedName>
        <fullName evidence="2">Uncharacterized protein</fullName>
    </submittedName>
</protein>
<accession>A0A3P7JWJ5</accession>
<organism evidence="2 3">
    <name type="scientific">Strongylus vulgaris</name>
    <name type="common">Blood worm</name>
    <dbReference type="NCBI Taxonomy" id="40348"/>
    <lineage>
        <taxon>Eukaryota</taxon>
        <taxon>Metazoa</taxon>
        <taxon>Ecdysozoa</taxon>
        <taxon>Nematoda</taxon>
        <taxon>Chromadorea</taxon>
        <taxon>Rhabditida</taxon>
        <taxon>Rhabditina</taxon>
        <taxon>Rhabditomorpha</taxon>
        <taxon>Strongyloidea</taxon>
        <taxon>Strongylidae</taxon>
        <taxon>Strongylus</taxon>
    </lineage>
</organism>
<proteinExistence type="predicted"/>
<feature type="region of interest" description="Disordered" evidence="1">
    <location>
        <begin position="1"/>
        <end position="31"/>
    </location>
</feature>
<evidence type="ECO:0000313" key="3">
    <source>
        <dbReference type="Proteomes" id="UP000270094"/>
    </source>
</evidence>
<name>A0A3P7JWJ5_STRVU</name>
<evidence type="ECO:0000256" key="1">
    <source>
        <dbReference type="SAM" id="MobiDB-lite"/>
    </source>
</evidence>
<dbReference type="EMBL" id="UYYB01140694">
    <property type="protein sequence ID" value="VDM85453.1"/>
    <property type="molecule type" value="Genomic_DNA"/>
</dbReference>
<keyword evidence="3" id="KW-1185">Reference proteome</keyword>
<feature type="compositionally biased region" description="Polar residues" evidence="1">
    <location>
        <begin position="1"/>
        <end position="12"/>
    </location>
</feature>
<gene>
    <name evidence="2" type="ORF">SVUK_LOCUS20451</name>
</gene>
<evidence type="ECO:0000313" key="2">
    <source>
        <dbReference type="EMBL" id="VDM85453.1"/>
    </source>
</evidence>